<reference evidence="4" key="2">
    <citation type="journal article" date="2021" name="PeerJ">
        <title>Extensive microbial diversity within the chicken gut microbiome revealed by metagenomics and culture.</title>
        <authorList>
            <person name="Gilroy R."/>
            <person name="Ravi A."/>
            <person name="Getino M."/>
            <person name="Pursley I."/>
            <person name="Horton D.L."/>
            <person name="Alikhan N.F."/>
            <person name="Baker D."/>
            <person name="Gharbi K."/>
            <person name="Hall N."/>
            <person name="Watson M."/>
            <person name="Adriaenssens E.M."/>
            <person name="Foster-Nyarko E."/>
            <person name="Jarju S."/>
            <person name="Secka A."/>
            <person name="Antonio M."/>
            <person name="Oren A."/>
            <person name="Chaudhuri R.R."/>
            <person name="La Ragione R."/>
            <person name="Hildebrand F."/>
            <person name="Pallen M.J."/>
        </authorList>
    </citation>
    <scope>NUCLEOTIDE SEQUENCE</scope>
    <source>
        <strain evidence="4">G3-4614</strain>
    </source>
</reference>
<organism evidence="4 5">
    <name type="scientific">Candidatus Caccoplasma merdipullorum</name>
    <dbReference type="NCBI Taxonomy" id="2840718"/>
    <lineage>
        <taxon>Bacteria</taxon>
        <taxon>Pseudomonadati</taxon>
        <taxon>Bacteroidota</taxon>
        <taxon>Bacteroidia</taxon>
        <taxon>Bacteroidales</taxon>
        <taxon>Bacteroidaceae</taxon>
        <taxon>Bacteroidaceae incertae sedis</taxon>
        <taxon>Candidatus Caccoplasma</taxon>
    </lineage>
</organism>
<evidence type="ECO:0000313" key="4">
    <source>
        <dbReference type="EMBL" id="MBO8437358.1"/>
    </source>
</evidence>
<dbReference type="Pfam" id="PF22827">
    <property type="entry name" value="GldL_N"/>
    <property type="match status" value="1"/>
</dbReference>
<gene>
    <name evidence="4" type="primary">gldL</name>
    <name evidence="4" type="ORF">IAC54_00460</name>
</gene>
<reference evidence="4" key="1">
    <citation type="submission" date="2020-10" db="EMBL/GenBank/DDBJ databases">
        <authorList>
            <person name="Gilroy R."/>
        </authorList>
    </citation>
    <scope>NUCLEOTIDE SEQUENCE</scope>
    <source>
        <strain evidence="4">G3-4614</strain>
    </source>
</reference>
<comment type="caution">
    <text evidence="4">The sequence shown here is derived from an EMBL/GenBank/DDBJ whole genome shotgun (WGS) entry which is preliminary data.</text>
</comment>
<dbReference type="EMBL" id="JADIMW010000004">
    <property type="protein sequence ID" value="MBO8437358.1"/>
    <property type="molecule type" value="Genomic_DNA"/>
</dbReference>
<protein>
    <submittedName>
        <fullName evidence="4">Gliding motility protein GldL</fullName>
    </submittedName>
</protein>
<feature type="domain" description="Gliding motility protein GldL-like N-terminal" evidence="3">
    <location>
        <begin position="29"/>
        <end position="88"/>
    </location>
</feature>
<sequence length="366" mass="40119">MNKEKFKEYRARFYAFASSDKGKRFFNFAYSIGAAIVILGALFKILHLTGGNFMLSLGMGIEVVMFIMTAFDAPPKDYKWEEVFPVLKTADPKDRPQLRGGIGGGGGTASGVTPAPGVNVPEVAGGVVYTAAPGVPYVSPEDAKRSAGIPSDIQLDETDTMSLSESIHKLSSAADQLSKMAELTSATQDYLEQLSAISNQMEQFKRATESLTQVSNVLLESYRSITDNSGNITSHSQGYVAQMEDLNRNLAGLNTIYEIQLKSISSQLDNIDRINIGLRTIRDMYDNSVDDSSRYCQETERMTNYMAQLNAVYENMLAAMTVNMYGNPMAAMGRAAAPKPRKDEPESNRQKPANTDDAKEKDSDIL</sequence>
<name>A0A9D9E1A1_9BACT</name>
<accession>A0A9D9E1A1</accession>
<feature type="compositionally biased region" description="Basic and acidic residues" evidence="1">
    <location>
        <begin position="340"/>
        <end position="366"/>
    </location>
</feature>
<feature type="transmembrane region" description="Helical" evidence="2">
    <location>
        <begin position="28"/>
        <end position="47"/>
    </location>
</feature>
<proteinExistence type="predicted"/>
<dbReference type="NCBIfam" id="TIGR03513">
    <property type="entry name" value="GldL_gliding"/>
    <property type="match status" value="1"/>
</dbReference>
<keyword evidence="2" id="KW-0812">Transmembrane</keyword>
<evidence type="ECO:0000313" key="5">
    <source>
        <dbReference type="Proteomes" id="UP000823636"/>
    </source>
</evidence>
<feature type="region of interest" description="Disordered" evidence="1">
    <location>
        <begin position="332"/>
        <end position="366"/>
    </location>
</feature>
<evidence type="ECO:0000259" key="3">
    <source>
        <dbReference type="Pfam" id="PF22827"/>
    </source>
</evidence>
<evidence type="ECO:0000256" key="1">
    <source>
        <dbReference type="SAM" id="MobiDB-lite"/>
    </source>
</evidence>
<feature type="compositionally biased region" description="Gly residues" evidence="1">
    <location>
        <begin position="100"/>
        <end position="109"/>
    </location>
</feature>
<dbReference type="Proteomes" id="UP000823636">
    <property type="component" value="Unassembled WGS sequence"/>
</dbReference>
<evidence type="ECO:0000256" key="2">
    <source>
        <dbReference type="SAM" id="Phobius"/>
    </source>
</evidence>
<dbReference type="InterPro" id="IPR055087">
    <property type="entry name" value="GldL-like_N"/>
</dbReference>
<keyword evidence="2" id="KW-0472">Membrane</keyword>
<keyword evidence="2" id="KW-1133">Transmembrane helix</keyword>
<feature type="region of interest" description="Disordered" evidence="1">
    <location>
        <begin position="94"/>
        <end position="114"/>
    </location>
</feature>
<dbReference type="InterPro" id="IPR019852">
    <property type="entry name" value="Motility-assoc_prot_GldL"/>
</dbReference>
<dbReference type="AlphaFoldDB" id="A0A9D9E1A1"/>